<feature type="transmembrane region" description="Helical" evidence="2">
    <location>
        <begin position="191"/>
        <end position="211"/>
    </location>
</feature>
<comment type="caution">
    <text evidence="7">The sequence shown here is derived from an EMBL/GenBank/DDBJ whole genome shotgun (WGS) entry which is preliminary data.</text>
</comment>
<dbReference type="AlphaFoldDB" id="F5RD40"/>
<dbReference type="STRING" id="1000565.METUNv1_02199"/>
<dbReference type="PROSITE" id="PS50113">
    <property type="entry name" value="PAC"/>
    <property type="match status" value="1"/>
</dbReference>
<dbReference type="PROSITE" id="PS50887">
    <property type="entry name" value="GGDEF"/>
    <property type="match status" value="1"/>
</dbReference>
<feature type="transmembrane region" description="Helical" evidence="2">
    <location>
        <begin position="93"/>
        <end position="112"/>
    </location>
</feature>
<evidence type="ECO:0000313" key="8">
    <source>
        <dbReference type="Proteomes" id="UP000005019"/>
    </source>
</evidence>
<dbReference type="SMART" id="SM00086">
    <property type="entry name" value="PAC"/>
    <property type="match status" value="2"/>
</dbReference>
<feature type="transmembrane region" description="Helical" evidence="2">
    <location>
        <begin position="59"/>
        <end position="78"/>
    </location>
</feature>
<evidence type="ECO:0000259" key="5">
    <source>
        <dbReference type="PROSITE" id="PS50883"/>
    </source>
</evidence>
<dbReference type="SMART" id="SM00267">
    <property type="entry name" value="GGDEF"/>
    <property type="match status" value="1"/>
</dbReference>
<dbReference type="Pfam" id="PF08448">
    <property type="entry name" value="PAS_4"/>
    <property type="match status" value="1"/>
</dbReference>
<dbReference type="CDD" id="cd00130">
    <property type="entry name" value="PAS"/>
    <property type="match status" value="2"/>
</dbReference>
<dbReference type="CDD" id="cd01949">
    <property type="entry name" value="GGDEF"/>
    <property type="match status" value="1"/>
</dbReference>
<keyword evidence="2" id="KW-0472">Membrane</keyword>
<feature type="transmembrane region" description="Helical" evidence="2">
    <location>
        <begin position="124"/>
        <end position="146"/>
    </location>
</feature>
<reference evidence="7 8" key="1">
    <citation type="journal article" date="2011" name="J. Bacteriol.">
        <title>Genome sequence of Methyloversatilis universalis FAM5T, a methylotrophic representative of the order Rhodocyclales.</title>
        <authorList>
            <person name="Kittichotirat W."/>
            <person name="Good N.M."/>
            <person name="Hall R."/>
            <person name="Bringel F."/>
            <person name="Lajus A."/>
            <person name="Medigue C."/>
            <person name="Smalley N.E."/>
            <person name="Beck D."/>
            <person name="Bumgarner R."/>
            <person name="Vuilleumier S."/>
            <person name="Kalyuzhnaya M.G."/>
        </authorList>
    </citation>
    <scope>NUCLEOTIDE SEQUENCE [LARGE SCALE GENOMIC DNA]</scope>
    <source>
        <strain evidence="8">ATCC BAA-1314 / JCM 13912 / FAM5</strain>
    </source>
</reference>
<dbReference type="InterPro" id="IPR000700">
    <property type="entry name" value="PAS-assoc_C"/>
</dbReference>
<evidence type="ECO:0000259" key="3">
    <source>
        <dbReference type="PROSITE" id="PS50112"/>
    </source>
</evidence>
<dbReference type="Pfam" id="PF17159">
    <property type="entry name" value="MASE3"/>
    <property type="match status" value="1"/>
</dbReference>
<sequence>MLLMAAAIMLPPVALFQGRHGLMLANHLVLEIFSVMVSSMVVVMAWHRLDRTADDASRILIYGFSVVAGADLIHALTYEGMPPLLVESSTSRAIFFWLLGRSFELLTVLMLAARVRLPGGRTLWSALGALTLLGAFLFGSLGLHLFPETFVPGQGVTRFKAVTEYLLCAGNVLAAVWLFAQYRRNPDPRTLHFAVAGFVMGVGELSFTSYVTPSDFLNVFGHVYKIVAYGFVFRASFVLGLREPYELLRLSEAGLRARKAELNALLGNVPVGIARIGQDLRVGYANRVCAGLIGLPEDALVDRPVEQAFPPFLLQPLQPALMRALAGERVEFDAAQPEGAGLHLAVTLVPEPATEGQPRSLLIMLSDTTERERARRHWLESLEEVRELKAALDAHAIVAVTDARGVITRVNDKFCQISQYPRDELIGCTHKVINSGHHPRSFFDDLWRTIASGQVWHGDICNRAKDGSLYWVHTTIVPLSHADGQPAQYIAIRADITERKRAEEEAQRLAFHDELTGLPNRRLMSDRLRHAIDGADRDHQYGALLLMDLDNFKEVNDTLGHAQGDALLRQVSSRLLARLRASDTVARFGGDEFVVIVEELGAELDEASIRMGHICEALREALAQPCELGGQMVGSTVSMGVVFFRDARDDPDELLKQADIALYKAKEAGRNRVCFFDPGLQAETTRRATLLRELRGAGARGELELHYQPVADARWRILGVEALLRWRHPERGMVPPGVFIPLAEQSALILEVGQWVLETACAQLAAWAHDPLRACWTVAVNVSERQFHDPAFLHKVEKALADTGADPHRLRIELTESMLHRDLDMTLQTMRALQQRGVRFALDDFGTGYSSLSYLKKLPLDQLKIDKTFVDEVLSDANSAAIARTILSLAASLELGVVAEGVEKAEQLAFLARHGCPAFQGYLLSRPKPVSELPPVLERPAA</sequence>
<dbReference type="InterPro" id="IPR033425">
    <property type="entry name" value="MASE3"/>
</dbReference>
<dbReference type="eggNOG" id="COG5001">
    <property type="taxonomic scope" value="Bacteria"/>
</dbReference>
<dbReference type="SUPFAM" id="SSF55073">
    <property type="entry name" value="Nucleotide cyclase"/>
    <property type="match status" value="1"/>
</dbReference>
<proteinExistence type="predicted"/>
<evidence type="ECO:0000256" key="1">
    <source>
        <dbReference type="ARBA" id="ARBA00051114"/>
    </source>
</evidence>
<dbReference type="Pfam" id="PF13426">
    <property type="entry name" value="PAS_9"/>
    <property type="match status" value="1"/>
</dbReference>
<dbReference type="PROSITE" id="PS50883">
    <property type="entry name" value="EAL"/>
    <property type="match status" value="1"/>
</dbReference>
<dbReference type="InterPro" id="IPR000014">
    <property type="entry name" value="PAS"/>
</dbReference>
<dbReference type="InterPro" id="IPR013656">
    <property type="entry name" value="PAS_4"/>
</dbReference>
<feature type="domain" description="PAC" evidence="4">
    <location>
        <begin position="454"/>
        <end position="508"/>
    </location>
</feature>
<evidence type="ECO:0000259" key="4">
    <source>
        <dbReference type="PROSITE" id="PS50113"/>
    </source>
</evidence>
<dbReference type="FunFam" id="3.30.70.270:FF:000001">
    <property type="entry name" value="Diguanylate cyclase domain protein"/>
    <property type="match status" value="1"/>
</dbReference>
<dbReference type="Gene3D" id="3.30.70.270">
    <property type="match status" value="1"/>
</dbReference>
<dbReference type="InterPro" id="IPR052155">
    <property type="entry name" value="Biofilm_reg_signaling"/>
</dbReference>
<dbReference type="Pfam" id="PF00990">
    <property type="entry name" value="GGDEF"/>
    <property type="match status" value="1"/>
</dbReference>
<feature type="domain" description="EAL" evidence="5">
    <location>
        <begin position="687"/>
        <end position="941"/>
    </location>
</feature>
<dbReference type="SUPFAM" id="SSF55785">
    <property type="entry name" value="PYP-like sensor domain (PAS domain)"/>
    <property type="match status" value="2"/>
</dbReference>
<dbReference type="OrthoDB" id="9813903at2"/>
<keyword evidence="2" id="KW-1133">Transmembrane helix</keyword>
<evidence type="ECO:0000259" key="6">
    <source>
        <dbReference type="PROSITE" id="PS50887"/>
    </source>
</evidence>
<evidence type="ECO:0000313" key="7">
    <source>
        <dbReference type="EMBL" id="EGK71511.1"/>
    </source>
</evidence>
<protein>
    <submittedName>
        <fullName evidence="7">Diguanylate cyclase/phosphodiesterase</fullName>
    </submittedName>
</protein>
<dbReference type="InterPro" id="IPR035965">
    <property type="entry name" value="PAS-like_dom_sf"/>
</dbReference>
<organism evidence="7 8">
    <name type="scientific">Methyloversatilis universalis (strain ATCC BAA-1314 / DSM 25237 / JCM 13912 / CCUG 52030 / FAM5)</name>
    <dbReference type="NCBI Taxonomy" id="1000565"/>
    <lineage>
        <taxon>Bacteria</taxon>
        <taxon>Pseudomonadati</taxon>
        <taxon>Pseudomonadota</taxon>
        <taxon>Betaproteobacteria</taxon>
        <taxon>Nitrosomonadales</taxon>
        <taxon>Sterolibacteriaceae</taxon>
        <taxon>Methyloversatilis</taxon>
    </lineage>
</organism>
<dbReference type="SMART" id="SM00091">
    <property type="entry name" value="PAS"/>
    <property type="match status" value="2"/>
</dbReference>
<keyword evidence="2" id="KW-0812">Transmembrane</keyword>
<evidence type="ECO:0000256" key="2">
    <source>
        <dbReference type="SAM" id="Phobius"/>
    </source>
</evidence>
<keyword evidence="8" id="KW-1185">Reference proteome</keyword>
<dbReference type="PANTHER" id="PTHR44757">
    <property type="entry name" value="DIGUANYLATE CYCLASE DGCP"/>
    <property type="match status" value="1"/>
</dbReference>
<comment type="catalytic activity">
    <reaction evidence="1">
        <text>3',3'-c-di-GMP + H2O = 5'-phosphoguanylyl(3'-&gt;5')guanosine + H(+)</text>
        <dbReference type="Rhea" id="RHEA:24902"/>
        <dbReference type="ChEBI" id="CHEBI:15377"/>
        <dbReference type="ChEBI" id="CHEBI:15378"/>
        <dbReference type="ChEBI" id="CHEBI:58754"/>
        <dbReference type="ChEBI" id="CHEBI:58805"/>
        <dbReference type="EC" id="3.1.4.52"/>
    </reaction>
    <physiologicalReaction direction="left-to-right" evidence="1">
        <dbReference type="Rhea" id="RHEA:24903"/>
    </physiologicalReaction>
</comment>
<dbReference type="Gene3D" id="3.30.450.20">
    <property type="entry name" value="PAS domain"/>
    <property type="match status" value="2"/>
</dbReference>
<dbReference type="Gene3D" id="3.20.20.450">
    <property type="entry name" value="EAL domain"/>
    <property type="match status" value="1"/>
</dbReference>
<dbReference type="GO" id="GO:0071111">
    <property type="term" value="F:cyclic-guanylate-specific phosphodiesterase activity"/>
    <property type="evidence" value="ECO:0007669"/>
    <property type="project" value="UniProtKB-EC"/>
</dbReference>
<dbReference type="InterPro" id="IPR035919">
    <property type="entry name" value="EAL_sf"/>
</dbReference>
<dbReference type="PANTHER" id="PTHR44757:SF2">
    <property type="entry name" value="BIOFILM ARCHITECTURE MAINTENANCE PROTEIN MBAA"/>
    <property type="match status" value="1"/>
</dbReference>
<dbReference type="CDD" id="cd01948">
    <property type="entry name" value="EAL"/>
    <property type="match status" value="1"/>
</dbReference>
<gene>
    <name evidence="7" type="ORF">METUNv1_02199</name>
</gene>
<dbReference type="GO" id="GO:0071732">
    <property type="term" value="P:cellular response to nitric oxide"/>
    <property type="evidence" value="ECO:0007669"/>
    <property type="project" value="UniProtKB-ARBA"/>
</dbReference>
<feature type="domain" description="PAS" evidence="3">
    <location>
        <begin position="384"/>
        <end position="427"/>
    </location>
</feature>
<accession>F5RD40</accession>
<dbReference type="PROSITE" id="PS50112">
    <property type="entry name" value="PAS"/>
    <property type="match status" value="1"/>
</dbReference>
<feature type="domain" description="GGDEF" evidence="6">
    <location>
        <begin position="540"/>
        <end position="678"/>
    </location>
</feature>
<feature type="transmembrane region" description="Helical" evidence="2">
    <location>
        <begin position="158"/>
        <end position="179"/>
    </location>
</feature>
<dbReference type="SUPFAM" id="SSF141868">
    <property type="entry name" value="EAL domain-like"/>
    <property type="match status" value="1"/>
</dbReference>
<dbReference type="InterPro" id="IPR001610">
    <property type="entry name" value="PAC"/>
</dbReference>
<dbReference type="NCBIfam" id="TIGR00254">
    <property type="entry name" value="GGDEF"/>
    <property type="match status" value="1"/>
</dbReference>
<dbReference type="EMBL" id="AFHG01000050">
    <property type="protein sequence ID" value="EGK71511.1"/>
    <property type="molecule type" value="Genomic_DNA"/>
</dbReference>
<dbReference type="NCBIfam" id="TIGR00229">
    <property type="entry name" value="sensory_box"/>
    <property type="match status" value="2"/>
</dbReference>
<dbReference type="InterPro" id="IPR043128">
    <property type="entry name" value="Rev_trsase/Diguanyl_cyclase"/>
</dbReference>
<dbReference type="InterPro" id="IPR000160">
    <property type="entry name" value="GGDEF_dom"/>
</dbReference>
<dbReference type="InterPro" id="IPR029787">
    <property type="entry name" value="Nucleotide_cyclase"/>
</dbReference>
<dbReference type="FunFam" id="3.20.20.450:FF:000001">
    <property type="entry name" value="Cyclic di-GMP phosphodiesterase yahA"/>
    <property type="match status" value="1"/>
</dbReference>
<feature type="transmembrane region" description="Helical" evidence="2">
    <location>
        <begin position="28"/>
        <end position="47"/>
    </location>
</feature>
<dbReference type="Proteomes" id="UP000005019">
    <property type="component" value="Unassembled WGS sequence"/>
</dbReference>
<dbReference type="InterPro" id="IPR001633">
    <property type="entry name" value="EAL_dom"/>
</dbReference>
<dbReference type="Pfam" id="PF00563">
    <property type="entry name" value="EAL"/>
    <property type="match status" value="1"/>
</dbReference>
<name>F5RD40_METUF</name>
<dbReference type="SMART" id="SM00052">
    <property type="entry name" value="EAL"/>
    <property type="match status" value="1"/>
</dbReference>